<comment type="caution">
    <text evidence="1">The sequence shown here is derived from an EMBL/GenBank/DDBJ whole genome shotgun (WGS) entry which is preliminary data.</text>
</comment>
<accession>A0ACC0AMT3</accession>
<sequence length="348" mass="39487">MSSHFCVAPPSSSSSPAPSHLSSRLIDTSSFDSPQGAFAGFEVSIQMDVSAEEGIANPKTKGNGQWAKRRPQLMGEGGVGPSYLVVMNIEWWNVRGFSNTLKHKEVNRFLKDNNIAVFALLEKKLEEGKLFDIVTANLKIGRSNFKQPWLVLGDFNSILNGDERHGQSSVSSYEARDFKNSYVDLGLKPLKELNRKHFIHISSKAEAAKEELKQVQIVLHDAPDDLNLKTAVRSLQSRAVFPCESERKFLAQKTNNAKVSWATLCLGKQHGGLGLRDTRKWNDALLSKALWNIHAKKDTLWYRRERRRKTPHHFSRGCWPSETAWFKPRALLQGQLRRYQRDFEEATL</sequence>
<protein>
    <submittedName>
        <fullName evidence="1">Uncharacterized protein</fullName>
    </submittedName>
</protein>
<dbReference type="EMBL" id="CM044705">
    <property type="protein sequence ID" value="KAI5661680.1"/>
    <property type="molecule type" value="Genomic_DNA"/>
</dbReference>
<evidence type="ECO:0000313" key="2">
    <source>
        <dbReference type="Proteomes" id="UP001060085"/>
    </source>
</evidence>
<dbReference type="Proteomes" id="UP001060085">
    <property type="component" value="Linkage Group LG05"/>
</dbReference>
<organism evidence="1 2">
    <name type="scientific">Catharanthus roseus</name>
    <name type="common">Madagascar periwinkle</name>
    <name type="synonym">Vinca rosea</name>
    <dbReference type="NCBI Taxonomy" id="4058"/>
    <lineage>
        <taxon>Eukaryota</taxon>
        <taxon>Viridiplantae</taxon>
        <taxon>Streptophyta</taxon>
        <taxon>Embryophyta</taxon>
        <taxon>Tracheophyta</taxon>
        <taxon>Spermatophyta</taxon>
        <taxon>Magnoliopsida</taxon>
        <taxon>eudicotyledons</taxon>
        <taxon>Gunneridae</taxon>
        <taxon>Pentapetalae</taxon>
        <taxon>asterids</taxon>
        <taxon>lamiids</taxon>
        <taxon>Gentianales</taxon>
        <taxon>Apocynaceae</taxon>
        <taxon>Rauvolfioideae</taxon>
        <taxon>Vinceae</taxon>
        <taxon>Catharanthinae</taxon>
        <taxon>Catharanthus</taxon>
    </lineage>
</organism>
<evidence type="ECO:0000313" key="1">
    <source>
        <dbReference type="EMBL" id="KAI5661680.1"/>
    </source>
</evidence>
<keyword evidence="2" id="KW-1185">Reference proteome</keyword>
<reference evidence="2" key="1">
    <citation type="journal article" date="2023" name="Nat. Plants">
        <title>Single-cell RNA sequencing provides a high-resolution roadmap for understanding the multicellular compartmentation of specialized metabolism.</title>
        <authorList>
            <person name="Sun S."/>
            <person name="Shen X."/>
            <person name="Li Y."/>
            <person name="Li Y."/>
            <person name="Wang S."/>
            <person name="Li R."/>
            <person name="Zhang H."/>
            <person name="Shen G."/>
            <person name="Guo B."/>
            <person name="Wei J."/>
            <person name="Xu J."/>
            <person name="St-Pierre B."/>
            <person name="Chen S."/>
            <person name="Sun C."/>
        </authorList>
    </citation>
    <scope>NUCLEOTIDE SEQUENCE [LARGE SCALE GENOMIC DNA]</scope>
</reference>
<proteinExistence type="predicted"/>
<gene>
    <name evidence="1" type="ORF">M9H77_21003</name>
</gene>
<name>A0ACC0AMT3_CATRO</name>